<evidence type="ECO:0000313" key="4">
    <source>
        <dbReference type="EMBL" id="GGK16857.1"/>
    </source>
</evidence>
<feature type="region of interest" description="Disordered" evidence="1">
    <location>
        <begin position="35"/>
        <end position="74"/>
    </location>
</feature>
<sequence length="571" mass="60304">MPLARRLSPAALALAAAVALLPGLSACQRDAAPEAGAPSATAAERSQDPAANRIEDDVRTLADDRMQGRETGTPGYDLAAEYAAERFADAGLVPGGEDGGWFQRVPLLRATIAAESARFGVRLGDEATTLDFQHQFLPMANFNRPEAAIDAAAVFVGQAVHAPALGHDDFAGLDLRGKVAVMFGGAPERFDDTRRAFHASLAEKLRGVAERGAAGAVLVSTAADEVRTPWARSAAAWDRPSMRLRGADGRGIDTWPELQVVARVSAAAADTLFAGGDRSAAQLADQARAGTLRGFDMPVRLSLAVHTRVEPLDSRNVVGLLHGGDPAVADEYIVHTAHLDHVGIGIEVDGDAIYNGALDNALGVAIMTEAARELAAADEAPRRPQLFVAVTAEEQGLLGSQWFARHPTISDGALVANINIDMPVLTAPSRDVVPIGVEHSSLKAVVDAAAREIGVKVSPDPFPEEAVFVRSDQFSFVREGIPALYLDGGIEAADPDRDPKVSATWFMRNCYHRPCDQADLPINYDDAARLARLSARIAQGIADADARPAWNDGDFFGEHFGGQAPAGGIEP</sequence>
<dbReference type="Proteomes" id="UP000599009">
    <property type="component" value="Unassembled WGS sequence"/>
</dbReference>
<keyword evidence="5" id="KW-1185">Reference proteome</keyword>
<protein>
    <submittedName>
        <fullName evidence="4">Aminopeptidase</fullName>
    </submittedName>
</protein>
<feature type="signal peptide" evidence="2">
    <location>
        <begin position="1"/>
        <end position="31"/>
    </location>
</feature>
<evidence type="ECO:0000259" key="3">
    <source>
        <dbReference type="Pfam" id="PF04389"/>
    </source>
</evidence>
<keyword evidence="4" id="KW-0645">Protease</keyword>
<dbReference type="Pfam" id="PF04389">
    <property type="entry name" value="Peptidase_M28"/>
    <property type="match status" value="1"/>
</dbReference>
<comment type="caution">
    <text evidence="4">The sequence shown here is derived from an EMBL/GenBank/DDBJ whole genome shotgun (WGS) entry which is preliminary data.</text>
</comment>
<dbReference type="EMBL" id="BMME01000002">
    <property type="protein sequence ID" value="GGK16857.1"/>
    <property type="molecule type" value="Genomic_DNA"/>
</dbReference>
<dbReference type="InterPro" id="IPR045175">
    <property type="entry name" value="M28_fam"/>
</dbReference>
<feature type="chain" id="PRO_5046144941" evidence="2">
    <location>
        <begin position="32"/>
        <end position="571"/>
    </location>
</feature>
<keyword evidence="4" id="KW-0378">Hydrolase</keyword>
<dbReference type="GO" id="GO:0004177">
    <property type="term" value="F:aminopeptidase activity"/>
    <property type="evidence" value="ECO:0007669"/>
    <property type="project" value="UniProtKB-KW"/>
</dbReference>
<evidence type="ECO:0000256" key="2">
    <source>
        <dbReference type="SAM" id="SignalP"/>
    </source>
</evidence>
<feature type="domain" description="Peptidase M28" evidence="3">
    <location>
        <begin position="316"/>
        <end position="535"/>
    </location>
</feature>
<dbReference type="SUPFAM" id="SSF53187">
    <property type="entry name" value="Zn-dependent exopeptidases"/>
    <property type="match status" value="1"/>
</dbReference>
<name>A0ABQ2EQ33_9GAMM</name>
<dbReference type="InterPro" id="IPR007484">
    <property type="entry name" value="Peptidase_M28"/>
</dbReference>
<feature type="compositionally biased region" description="Basic and acidic residues" evidence="1">
    <location>
        <begin position="53"/>
        <end position="68"/>
    </location>
</feature>
<dbReference type="PROSITE" id="PS51257">
    <property type="entry name" value="PROKAR_LIPOPROTEIN"/>
    <property type="match status" value="1"/>
</dbReference>
<dbReference type="Gene3D" id="3.40.630.10">
    <property type="entry name" value="Zn peptidases"/>
    <property type="match status" value="1"/>
</dbReference>
<dbReference type="PANTHER" id="PTHR12147:SF26">
    <property type="entry name" value="PEPTIDASE M28 DOMAIN-CONTAINING PROTEIN"/>
    <property type="match status" value="1"/>
</dbReference>
<dbReference type="Gene3D" id="3.50.30.30">
    <property type="match status" value="1"/>
</dbReference>
<dbReference type="PANTHER" id="PTHR12147">
    <property type="entry name" value="METALLOPEPTIDASE M28 FAMILY MEMBER"/>
    <property type="match status" value="1"/>
</dbReference>
<reference evidence="5" key="1">
    <citation type="journal article" date="2019" name="Int. J. Syst. Evol. Microbiol.">
        <title>The Global Catalogue of Microorganisms (GCM) 10K type strain sequencing project: providing services to taxonomists for standard genome sequencing and annotation.</title>
        <authorList>
            <consortium name="The Broad Institute Genomics Platform"/>
            <consortium name="The Broad Institute Genome Sequencing Center for Infectious Disease"/>
            <person name="Wu L."/>
            <person name="Ma J."/>
        </authorList>
    </citation>
    <scope>NUCLEOTIDE SEQUENCE [LARGE SCALE GENOMIC DNA]</scope>
    <source>
        <strain evidence="5">CGMCC 1.8985</strain>
    </source>
</reference>
<evidence type="ECO:0000313" key="5">
    <source>
        <dbReference type="Proteomes" id="UP000599009"/>
    </source>
</evidence>
<gene>
    <name evidence="4" type="ORF">GCM10011394_27610</name>
</gene>
<proteinExistence type="predicted"/>
<keyword evidence="2" id="KW-0732">Signal</keyword>
<dbReference type="SUPFAM" id="SSF52025">
    <property type="entry name" value="PA domain"/>
    <property type="match status" value="1"/>
</dbReference>
<feature type="compositionally biased region" description="Low complexity" evidence="1">
    <location>
        <begin position="35"/>
        <end position="44"/>
    </location>
</feature>
<accession>A0ABQ2EQ33</accession>
<dbReference type="RefSeq" id="WP_132987073.1">
    <property type="nucleotide sequence ID" value="NZ_BMME01000002.1"/>
</dbReference>
<evidence type="ECO:0000256" key="1">
    <source>
        <dbReference type="SAM" id="MobiDB-lite"/>
    </source>
</evidence>
<organism evidence="4 5">
    <name type="scientific">Luteimonas terricola</name>
    <dbReference type="NCBI Taxonomy" id="645597"/>
    <lineage>
        <taxon>Bacteria</taxon>
        <taxon>Pseudomonadati</taxon>
        <taxon>Pseudomonadota</taxon>
        <taxon>Gammaproteobacteria</taxon>
        <taxon>Lysobacterales</taxon>
        <taxon>Lysobacteraceae</taxon>
        <taxon>Luteimonas</taxon>
    </lineage>
</organism>
<dbReference type="InterPro" id="IPR046450">
    <property type="entry name" value="PA_dom_sf"/>
</dbReference>
<keyword evidence="4" id="KW-0031">Aminopeptidase</keyword>